<accession>A0A1H0PXF8</accession>
<dbReference type="EMBL" id="FNIX01000005">
    <property type="protein sequence ID" value="SDP09802.1"/>
    <property type="molecule type" value="Genomic_DNA"/>
</dbReference>
<keyword evidence="3" id="KW-1185">Reference proteome</keyword>
<protein>
    <submittedName>
        <fullName evidence="2">Uncharacterized protein</fullName>
    </submittedName>
</protein>
<name>A0A1H0PXF8_9PSEU</name>
<dbReference type="AlphaFoldDB" id="A0A1H0PXF8"/>
<evidence type="ECO:0000313" key="3">
    <source>
        <dbReference type="Proteomes" id="UP000199691"/>
    </source>
</evidence>
<dbReference type="RefSeq" id="WP_090097991.1">
    <property type="nucleotide sequence ID" value="NZ_FNIX01000005.1"/>
</dbReference>
<evidence type="ECO:0000256" key="1">
    <source>
        <dbReference type="SAM" id="Phobius"/>
    </source>
</evidence>
<reference evidence="3" key="1">
    <citation type="submission" date="2016-10" db="EMBL/GenBank/DDBJ databases">
        <authorList>
            <person name="Varghese N."/>
            <person name="Submissions S."/>
        </authorList>
    </citation>
    <scope>NUCLEOTIDE SEQUENCE [LARGE SCALE GENOMIC DNA]</scope>
    <source>
        <strain evidence="3">CGMCC 4.6609</strain>
    </source>
</reference>
<gene>
    <name evidence="2" type="ORF">SAMN05421507_105234</name>
</gene>
<proteinExistence type="predicted"/>
<evidence type="ECO:0000313" key="2">
    <source>
        <dbReference type="EMBL" id="SDP09802.1"/>
    </source>
</evidence>
<feature type="transmembrane region" description="Helical" evidence="1">
    <location>
        <begin position="44"/>
        <end position="61"/>
    </location>
</feature>
<sequence length="311" mass="34151">MCNQASGAVHDGGTVLQVHEVGGDIVLHRGPARRARAGRTKVRTARALVLLLLIAAGQYAISALGDGTFPDAATVRPIGADEKEIKTVVDMKLRSCASEHVPIPVNCPQRSTTAPRVHRAKWAIRGFPIDGMRVVWRGTRAFVSGTAIMTINYLTPNGTGDNLDKTRFSAEVRWHEGSLTEEDVDLLPYRDLGPILKRDFELTKAAAKEAIDEAFDLCTRSTTSPMAPICPRAEDTPLLDGVKWELNKSRVFNEAMNNDYEFGLVLVTGSYSVMAWSQDDRLVYTQLGTYRATLVRVANGIARVLQIQHLP</sequence>
<dbReference type="Proteomes" id="UP000199691">
    <property type="component" value="Unassembled WGS sequence"/>
</dbReference>
<keyword evidence="1" id="KW-1133">Transmembrane helix</keyword>
<dbReference type="STRING" id="641025.SAMN05421507_105234"/>
<keyword evidence="1" id="KW-0472">Membrane</keyword>
<dbReference type="OrthoDB" id="3700106at2"/>
<organism evidence="2 3">
    <name type="scientific">Lentzea jiangxiensis</name>
    <dbReference type="NCBI Taxonomy" id="641025"/>
    <lineage>
        <taxon>Bacteria</taxon>
        <taxon>Bacillati</taxon>
        <taxon>Actinomycetota</taxon>
        <taxon>Actinomycetes</taxon>
        <taxon>Pseudonocardiales</taxon>
        <taxon>Pseudonocardiaceae</taxon>
        <taxon>Lentzea</taxon>
    </lineage>
</organism>
<keyword evidence="1" id="KW-0812">Transmembrane</keyword>